<dbReference type="AlphaFoldDB" id="A0A553P5R2"/>
<keyword evidence="2" id="KW-1133">Transmembrane helix</keyword>
<dbReference type="Proteomes" id="UP000318571">
    <property type="component" value="Chromosome 3"/>
</dbReference>
<proteinExistence type="predicted"/>
<name>A0A553P5R2_TIGCA</name>
<feature type="transmembrane region" description="Helical" evidence="2">
    <location>
        <begin position="229"/>
        <end position="249"/>
    </location>
</feature>
<evidence type="ECO:0000313" key="4">
    <source>
        <dbReference type="Proteomes" id="UP000318571"/>
    </source>
</evidence>
<gene>
    <name evidence="3" type="ORF">TCAL_13729</name>
</gene>
<evidence type="ECO:0000313" key="3">
    <source>
        <dbReference type="EMBL" id="TRY73023.1"/>
    </source>
</evidence>
<keyword evidence="2" id="KW-0472">Membrane</keyword>
<organism evidence="3 4">
    <name type="scientific">Tigriopus californicus</name>
    <name type="common">Marine copepod</name>
    <dbReference type="NCBI Taxonomy" id="6832"/>
    <lineage>
        <taxon>Eukaryota</taxon>
        <taxon>Metazoa</taxon>
        <taxon>Ecdysozoa</taxon>
        <taxon>Arthropoda</taxon>
        <taxon>Crustacea</taxon>
        <taxon>Multicrustacea</taxon>
        <taxon>Hexanauplia</taxon>
        <taxon>Copepoda</taxon>
        <taxon>Harpacticoida</taxon>
        <taxon>Harpacticidae</taxon>
        <taxon>Tigriopus</taxon>
    </lineage>
</organism>
<sequence>RSTSSRPVVYWIDNHGFNLDLVGVLQNGCNGCSGHWTVGFTSSPTAVVTEQSKMDSPTGFEVDVVELVAEQLGVTLTYVLDGSEWTLLNGHILGQRTLDVHTYVYDLSIGNTLTVLPNQEYVDFTDITFFFDILYGSRIPIPIPNYLSIVRVLSLELWIAIITSNILISFSLYALIKIYEGEVLKINAVTKPRANFKEILVRISIGLTEPEHVRWFPNLCGGSIATGAFYFYSMILCMAYTSTLLSMLIQANKEHPVDNSADAWKRGTTIYTLNYIDFL</sequence>
<evidence type="ECO:0008006" key="5">
    <source>
        <dbReference type="Google" id="ProtNLM"/>
    </source>
</evidence>
<feature type="non-terminal residue" evidence="3">
    <location>
        <position position="279"/>
    </location>
</feature>
<dbReference type="InterPro" id="IPR015683">
    <property type="entry name" value="Ionotropic_Glu_rcpt"/>
</dbReference>
<protein>
    <recommendedName>
        <fullName evidence="5">Ionotropic glutamate receptor L-glutamate and glycine-binding domain-containing protein</fullName>
    </recommendedName>
</protein>
<comment type="caution">
    <text evidence="3">The sequence shown here is derived from an EMBL/GenBank/DDBJ whole genome shotgun (WGS) entry which is preliminary data.</text>
</comment>
<reference evidence="3 4" key="1">
    <citation type="journal article" date="2018" name="Nat. Ecol. Evol.">
        <title>Genomic signatures of mitonuclear coevolution across populations of Tigriopus californicus.</title>
        <authorList>
            <person name="Barreto F.S."/>
            <person name="Watson E.T."/>
            <person name="Lima T.G."/>
            <person name="Willett C.S."/>
            <person name="Edmands S."/>
            <person name="Li W."/>
            <person name="Burton R.S."/>
        </authorList>
    </citation>
    <scope>NUCLEOTIDE SEQUENCE [LARGE SCALE GENOMIC DNA]</scope>
    <source>
        <strain evidence="3 4">San Diego</strain>
    </source>
</reference>
<dbReference type="Gene3D" id="3.40.190.10">
    <property type="entry name" value="Periplasmic binding protein-like II"/>
    <property type="match status" value="1"/>
</dbReference>
<dbReference type="PANTHER" id="PTHR18966">
    <property type="entry name" value="IONOTROPIC GLUTAMATE RECEPTOR"/>
    <property type="match status" value="1"/>
</dbReference>
<evidence type="ECO:0000256" key="1">
    <source>
        <dbReference type="ARBA" id="ARBA00022729"/>
    </source>
</evidence>
<dbReference type="PROSITE" id="PS01039">
    <property type="entry name" value="SBP_BACTERIAL_3"/>
    <property type="match status" value="1"/>
</dbReference>
<evidence type="ECO:0000256" key="2">
    <source>
        <dbReference type="SAM" id="Phobius"/>
    </source>
</evidence>
<dbReference type="Gene3D" id="1.10.287.70">
    <property type="match status" value="1"/>
</dbReference>
<dbReference type="SUPFAM" id="SSF53850">
    <property type="entry name" value="Periplasmic binding protein-like II"/>
    <property type="match status" value="1"/>
</dbReference>
<feature type="non-terminal residue" evidence="3">
    <location>
        <position position="1"/>
    </location>
</feature>
<accession>A0A553P5R2</accession>
<keyword evidence="1" id="KW-0732">Signal</keyword>
<keyword evidence="2" id="KW-0812">Transmembrane</keyword>
<feature type="transmembrane region" description="Helical" evidence="2">
    <location>
        <begin position="157"/>
        <end position="176"/>
    </location>
</feature>
<dbReference type="EMBL" id="VCGU01000007">
    <property type="protein sequence ID" value="TRY73023.1"/>
    <property type="molecule type" value="Genomic_DNA"/>
</dbReference>
<dbReference type="InterPro" id="IPR018313">
    <property type="entry name" value="SBP_3_CS"/>
</dbReference>
<keyword evidence="4" id="KW-1185">Reference proteome</keyword>